<accession>A0A7S0A646</accession>
<feature type="compositionally biased region" description="Low complexity" evidence="1">
    <location>
        <begin position="464"/>
        <end position="478"/>
    </location>
</feature>
<feature type="region of interest" description="Disordered" evidence="1">
    <location>
        <begin position="456"/>
        <end position="502"/>
    </location>
</feature>
<feature type="compositionally biased region" description="Polar residues" evidence="1">
    <location>
        <begin position="620"/>
        <end position="642"/>
    </location>
</feature>
<feature type="compositionally biased region" description="Low complexity" evidence="1">
    <location>
        <begin position="103"/>
        <end position="121"/>
    </location>
</feature>
<dbReference type="EMBL" id="HBEG01014192">
    <property type="protein sequence ID" value="CAD8353296.1"/>
    <property type="molecule type" value="Transcribed_RNA"/>
</dbReference>
<name>A0A7S0A646_9DINO</name>
<feature type="region of interest" description="Disordered" evidence="1">
    <location>
        <begin position="103"/>
        <end position="141"/>
    </location>
</feature>
<evidence type="ECO:0000313" key="2">
    <source>
        <dbReference type="EMBL" id="CAD8353296.1"/>
    </source>
</evidence>
<feature type="region of interest" description="Disordered" evidence="1">
    <location>
        <begin position="308"/>
        <end position="367"/>
    </location>
</feature>
<feature type="region of interest" description="Disordered" evidence="1">
    <location>
        <begin position="583"/>
        <end position="642"/>
    </location>
</feature>
<feature type="compositionally biased region" description="Basic and acidic residues" evidence="1">
    <location>
        <begin position="428"/>
        <end position="440"/>
    </location>
</feature>
<proteinExistence type="predicted"/>
<reference evidence="2" key="1">
    <citation type="submission" date="2021-01" db="EMBL/GenBank/DDBJ databases">
        <authorList>
            <person name="Corre E."/>
            <person name="Pelletier E."/>
            <person name="Niang G."/>
            <person name="Scheremetjew M."/>
            <person name="Finn R."/>
            <person name="Kale V."/>
            <person name="Holt S."/>
            <person name="Cochrane G."/>
            <person name="Meng A."/>
            <person name="Brown T."/>
            <person name="Cohen L."/>
        </authorList>
    </citation>
    <scope>NUCLEOTIDE SEQUENCE</scope>
    <source>
        <strain evidence="2">Pbaha01</strain>
    </source>
</reference>
<feature type="region of interest" description="Disordered" evidence="1">
    <location>
        <begin position="409"/>
        <end position="442"/>
    </location>
</feature>
<feature type="compositionally biased region" description="Low complexity" evidence="1">
    <location>
        <begin position="201"/>
        <end position="212"/>
    </location>
</feature>
<feature type="region of interest" description="Disordered" evidence="1">
    <location>
        <begin position="1"/>
        <end position="43"/>
    </location>
</feature>
<sequence>MEDRPTAVQHPRQASHDVAQPLRLGQWYGARPQMEQQPRQHQVHGQALQQVVYGQAQQARHWQQLQQQVHQRPQVQQLQQQQQQWQQHAHMQQMHQMLAQLQPRQGAAAGGLQAPSAQQAPPAQPPQQPLWPPPRPLQHQAPSLRPQLLHGEASLPQRFPSSVPPVVQRMSSADSAKLAFDALAASDKSTAASLFSGRTQGGAESEGGVSVSLPGVSRRASVETVGSQRSVEEAMDLAATAEALVQTRRDFWDPTMGTRQSSLDCLESASQDTLLSEALTAGLEGLPAGTPAGTPVQGSVLQHKTLLRQRSPSVGAPGNTAARARSRSLSQGCVPSAASPQESKPVQRVQAEAPTGDGATQVPRVAAEDGEPLQVLWAGARVERRSSGAKLDGEVAECFRATVCKEKRDEDARGRRFSTRSPPPPRCRSPEEPAHGRCSPERQVAAEWRASLCQEKGAAPGEGSPEFVVPRPRPSRSASRLRRRSESPAVPATPEGGVSRRARSLSVAVFGPVAGWPGRRREPKAEGLKASEHLDATGCLHVCFAERAPAAPVPATAGGRVRRQYIREVVDAMGQRRVCLTEGSQQVQPRSGAGARPLSAARCGRDATGGLWRAPPEASHGSQASQSKPSSVPGTPSGHGQS</sequence>
<evidence type="ECO:0000256" key="1">
    <source>
        <dbReference type="SAM" id="MobiDB-lite"/>
    </source>
</evidence>
<gene>
    <name evidence="2" type="ORF">PBAH0796_LOCUS8663</name>
</gene>
<protein>
    <submittedName>
        <fullName evidence="2">Uncharacterized protein</fullName>
    </submittedName>
</protein>
<dbReference type="AlphaFoldDB" id="A0A7S0A646"/>
<feature type="region of interest" description="Disordered" evidence="1">
    <location>
        <begin position="196"/>
        <end position="228"/>
    </location>
</feature>
<feature type="compositionally biased region" description="Pro residues" evidence="1">
    <location>
        <begin position="122"/>
        <end position="136"/>
    </location>
</feature>
<feature type="compositionally biased region" description="Polar residues" evidence="1">
    <location>
        <begin position="327"/>
        <end position="344"/>
    </location>
</feature>
<organism evidence="2">
    <name type="scientific">Pyrodinium bahamense</name>
    <dbReference type="NCBI Taxonomy" id="73915"/>
    <lineage>
        <taxon>Eukaryota</taxon>
        <taxon>Sar</taxon>
        <taxon>Alveolata</taxon>
        <taxon>Dinophyceae</taxon>
        <taxon>Gonyaulacales</taxon>
        <taxon>Pyrocystaceae</taxon>
        <taxon>Pyrodinium</taxon>
    </lineage>
</organism>